<comment type="caution">
    <text evidence="6">The sequence shown here is derived from an EMBL/GenBank/DDBJ whole genome shotgun (WGS) entry which is preliminary data.</text>
</comment>
<dbReference type="PANTHER" id="PTHR42693">
    <property type="entry name" value="ARYLSULFATASE FAMILY MEMBER"/>
    <property type="match status" value="1"/>
</dbReference>
<evidence type="ECO:0000313" key="7">
    <source>
        <dbReference type="Proteomes" id="UP001596113"/>
    </source>
</evidence>
<dbReference type="InterPro" id="IPR017850">
    <property type="entry name" value="Alkaline_phosphatase_core_sf"/>
</dbReference>
<name>A0ABW0I1A2_9BACL</name>
<reference evidence="7" key="1">
    <citation type="journal article" date="2019" name="Int. J. Syst. Evol. Microbiol.">
        <title>The Global Catalogue of Microorganisms (GCM) 10K type strain sequencing project: providing services to taxonomists for standard genome sequencing and annotation.</title>
        <authorList>
            <consortium name="The Broad Institute Genomics Platform"/>
            <consortium name="The Broad Institute Genome Sequencing Center for Infectious Disease"/>
            <person name="Wu L."/>
            <person name="Ma J."/>
        </authorList>
    </citation>
    <scope>NUCLEOTIDE SEQUENCE [LARGE SCALE GENOMIC DNA]</scope>
    <source>
        <strain evidence="7">CGMCC 1.18575</strain>
    </source>
</reference>
<evidence type="ECO:0000259" key="5">
    <source>
        <dbReference type="Pfam" id="PF00884"/>
    </source>
</evidence>
<dbReference type="PROSITE" id="PS00523">
    <property type="entry name" value="SULFATASE_1"/>
    <property type="match status" value="1"/>
</dbReference>
<evidence type="ECO:0000256" key="3">
    <source>
        <dbReference type="ARBA" id="ARBA00022801"/>
    </source>
</evidence>
<dbReference type="Gene3D" id="3.30.1120.10">
    <property type="match status" value="1"/>
</dbReference>
<protein>
    <submittedName>
        <fullName evidence="6">Sulfatase</fullName>
    </submittedName>
</protein>
<evidence type="ECO:0000256" key="2">
    <source>
        <dbReference type="ARBA" id="ARBA00022723"/>
    </source>
</evidence>
<evidence type="ECO:0000256" key="4">
    <source>
        <dbReference type="ARBA" id="ARBA00022837"/>
    </source>
</evidence>
<dbReference type="InterPro" id="IPR024607">
    <property type="entry name" value="Sulfatase_CS"/>
</dbReference>
<organism evidence="6 7">
    <name type="scientific">Cohnella soli</name>
    <dbReference type="NCBI Taxonomy" id="425005"/>
    <lineage>
        <taxon>Bacteria</taxon>
        <taxon>Bacillati</taxon>
        <taxon>Bacillota</taxon>
        <taxon>Bacilli</taxon>
        <taxon>Bacillales</taxon>
        <taxon>Paenibacillaceae</taxon>
        <taxon>Cohnella</taxon>
    </lineage>
</organism>
<dbReference type="CDD" id="cd16034">
    <property type="entry name" value="sulfatase_like"/>
    <property type="match status" value="1"/>
</dbReference>
<proteinExistence type="inferred from homology"/>
<sequence length="463" mass="52266">MRKPNILFVMVDQMRASALGIAGEEEVLTPNLDAFAREGTRFARAISNTPSCTPARASVLTGLHVLSHGLVANDVPLPTCKTTIANCLNEAGYHCGYIGKWHLDMHDRGTFIPPGPRRHGFDHFWAANNCNHDYFDAYYYLNDDPEPRWIDGYEPEAQTRLASEYIAANAKGDRPFCLFLNWGPPHDPYLDAPEDYLALYPEERIKLRPNAPETADKKMLGGYYAHISALDACFGSLMQTLERTGIAEETIVVFTSDHGDMLFSQNQLFKSKPWNESVNIPLLIRWPRHVPAGRVTDGPIGLTDFMPTLLGLVGAAIPAETEGVDLSAFVLGDETAAQQSVYINSPVIPRGYPSIFPFTEWCGVVTQSCTYARMRDKPWVLYEDDKDRYQLNNLALSPDHRELQTQLEEELQRWLQRLNDPFESSDEVAAKYYKDGTDGMMPFYENEKIATTKAERKRRRSSV</sequence>
<gene>
    <name evidence="6" type="ORF">ACFPOF_26270</name>
</gene>
<comment type="similarity">
    <text evidence="1">Belongs to the sulfatase family.</text>
</comment>
<evidence type="ECO:0000313" key="6">
    <source>
        <dbReference type="EMBL" id="MFC5406262.1"/>
    </source>
</evidence>
<dbReference type="Proteomes" id="UP001596113">
    <property type="component" value="Unassembled WGS sequence"/>
</dbReference>
<dbReference type="InterPro" id="IPR050738">
    <property type="entry name" value="Sulfatase"/>
</dbReference>
<dbReference type="InterPro" id="IPR000917">
    <property type="entry name" value="Sulfatase_N"/>
</dbReference>
<keyword evidence="4" id="KW-0106">Calcium</keyword>
<feature type="domain" description="Sulfatase N-terminal" evidence="5">
    <location>
        <begin position="4"/>
        <end position="314"/>
    </location>
</feature>
<evidence type="ECO:0000256" key="1">
    <source>
        <dbReference type="ARBA" id="ARBA00008779"/>
    </source>
</evidence>
<dbReference type="Gene3D" id="3.40.720.10">
    <property type="entry name" value="Alkaline Phosphatase, subunit A"/>
    <property type="match status" value="1"/>
</dbReference>
<dbReference type="SUPFAM" id="SSF53649">
    <property type="entry name" value="Alkaline phosphatase-like"/>
    <property type="match status" value="1"/>
</dbReference>
<dbReference type="RefSeq" id="WP_378138300.1">
    <property type="nucleotide sequence ID" value="NZ_JBHSMI010000052.1"/>
</dbReference>
<keyword evidence="2" id="KW-0479">Metal-binding</keyword>
<dbReference type="PANTHER" id="PTHR42693:SF53">
    <property type="entry name" value="ENDO-4-O-SULFATASE"/>
    <property type="match status" value="1"/>
</dbReference>
<dbReference type="EMBL" id="JBHSMI010000052">
    <property type="protein sequence ID" value="MFC5406262.1"/>
    <property type="molecule type" value="Genomic_DNA"/>
</dbReference>
<keyword evidence="3" id="KW-0378">Hydrolase</keyword>
<keyword evidence="7" id="KW-1185">Reference proteome</keyword>
<dbReference type="Pfam" id="PF00884">
    <property type="entry name" value="Sulfatase"/>
    <property type="match status" value="1"/>
</dbReference>
<accession>A0ABW0I1A2</accession>